<dbReference type="GeneID" id="14917857"/>
<evidence type="ECO:0000313" key="2">
    <source>
        <dbReference type="Proteomes" id="UP000011083"/>
    </source>
</evidence>
<gene>
    <name evidence="1" type="ORF">ACA1_059780</name>
</gene>
<dbReference type="VEuPathDB" id="AmoebaDB:ACA1_059780"/>
<dbReference type="KEGG" id="acan:ACA1_059780"/>
<dbReference type="Proteomes" id="UP000011083">
    <property type="component" value="Unassembled WGS sequence"/>
</dbReference>
<keyword evidence="2" id="KW-1185">Reference proteome</keyword>
<proteinExistence type="predicted"/>
<name>L8GYR1_ACACF</name>
<dbReference type="Gene3D" id="1.25.40.20">
    <property type="entry name" value="Ankyrin repeat-containing domain"/>
    <property type="match status" value="1"/>
</dbReference>
<dbReference type="OrthoDB" id="426293at2759"/>
<organism evidence="1 2">
    <name type="scientific">Acanthamoeba castellanii (strain ATCC 30010 / Neff)</name>
    <dbReference type="NCBI Taxonomy" id="1257118"/>
    <lineage>
        <taxon>Eukaryota</taxon>
        <taxon>Amoebozoa</taxon>
        <taxon>Discosea</taxon>
        <taxon>Longamoebia</taxon>
        <taxon>Centramoebida</taxon>
        <taxon>Acanthamoebidae</taxon>
        <taxon>Acanthamoeba</taxon>
    </lineage>
</organism>
<reference evidence="1 2" key="1">
    <citation type="journal article" date="2013" name="Genome Biol.">
        <title>Genome of Acanthamoeba castellanii highlights extensive lateral gene transfer and early evolution of tyrosine kinase signaling.</title>
        <authorList>
            <person name="Clarke M."/>
            <person name="Lohan A.J."/>
            <person name="Liu B."/>
            <person name="Lagkouvardos I."/>
            <person name="Roy S."/>
            <person name="Zafar N."/>
            <person name="Bertelli C."/>
            <person name="Schilde C."/>
            <person name="Kianianmomeni A."/>
            <person name="Burglin T.R."/>
            <person name="Frech C."/>
            <person name="Turcotte B."/>
            <person name="Kopec K.O."/>
            <person name="Synnott J.M."/>
            <person name="Choo C."/>
            <person name="Paponov I."/>
            <person name="Finkler A."/>
            <person name="Soon Heng Tan C."/>
            <person name="Hutchins A.P."/>
            <person name="Weinmeier T."/>
            <person name="Rattei T."/>
            <person name="Chu J.S."/>
            <person name="Gimenez G."/>
            <person name="Irimia M."/>
            <person name="Rigden D.J."/>
            <person name="Fitzpatrick D.A."/>
            <person name="Lorenzo-Morales J."/>
            <person name="Bateman A."/>
            <person name="Chiu C.H."/>
            <person name="Tang P."/>
            <person name="Hegemann P."/>
            <person name="Fromm H."/>
            <person name="Raoult D."/>
            <person name="Greub G."/>
            <person name="Miranda-Saavedra D."/>
            <person name="Chen N."/>
            <person name="Nash P."/>
            <person name="Ginger M.L."/>
            <person name="Horn M."/>
            <person name="Schaap P."/>
            <person name="Caler L."/>
            <person name="Loftus B."/>
        </authorList>
    </citation>
    <scope>NUCLEOTIDE SEQUENCE [LARGE SCALE GENOMIC DNA]</scope>
    <source>
        <strain evidence="1 2">Neff</strain>
    </source>
</reference>
<protein>
    <submittedName>
        <fullName evidence="1">Uncharacterized protein</fullName>
    </submittedName>
</protein>
<dbReference type="AlphaFoldDB" id="L8GYR1"/>
<dbReference type="SUPFAM" id="SSF48403">
    <property type="entry name" value="Ankyrin repeat"/>
    <property type="match status" value="1"/>
</dbReference>
<sequence>MSSCIVNSTPAVIRPLVTSGLPCTIRGSGVSGCCSIFPYPHSVLPAGEDSARRAIHFVQVGRCGQLKALLDHGADINQVDGDGRTVLHHNIMDHQARWPAQPLPPKWLEYLRAKGLNFSLRGPDGLSYDEFWQLDHEGEDPELVRLVLQSDKATPSPMIGPIQLSDCCMVVLRGASTA</sequence>
<dbReference type="RefSeq" id="XP_004339274.1">
    <property type="nucleotide sequence ID" value="XM_004339226.1"/>
</dbReference>
<dbReference type="EMBL" id="KB007974">
    <property type="protein sequence ID" value="ELR17261.1"/>
    <property type="molecule type" value="Genomic_DNA"/>
</dbReference>
<accession>L8GYR1</accession>
<dbReference type="InterPro" id="IPR036770">
    <property type="entry name" value="Ankyrin_rpt-contain_sf"/>
</dbReference>
<evidence type="ECO:0000313" key="1">
    <source>
        <dbReference type="EMBL" id="ELR17261.1"/>
    </source>
</evidence>